<proteinExistence type="predicted"/>
<feature type="transmembrane region" description="Helical" evidence="5">
    <location>
        <begin position="101"/>
        <end position="122"/>
    </location>
</feature>
<keyword evidence="9" id="KW-1185">Reference proteome</keyword>
<evidence type="ECO:0000256" key="4">
    <source>
        <dbReference type="ARBA" id="ARBA00023136"/>
    </source>
</evidence>
<dbReference type="AlphaFoldDB" id="A0AAE4AP51"/>
<dbReference type="EMBL" id="JAUSVL010000001">
    <property type="protein sequence ID" value="MDQ0290155.1"/>
    <property type="molecule type" value="Genomic_DNA"/>
</dbReference>
<evidence type="ECO:0000256" key="1">
    <source>
        <dbReference type="ARBA" id="ARBA00004141"/>
    </source>
</evidence>
<feature type="domain" description="TM2" evidence="6">
    <location>
        <begin position="67"/>
        <end position="114"/>
    </location>
</feature>
<gene>
    <name evidence="8" type="ORF">J3R75_002262</name>
</gene>
<name>A0AAE4AP51_9BACT</name>
<evidence type="ECO:0000313" key="9">
    <source>
        <dbReference type="Proteomes" id="UP001238163"/>
    </source>
</evidence>
<evidence type="ECO:0000259" key="6">
    <source>
        <dbReference type="Pfam" id="PF05154"/>
    </source>
</evidence>
<keyword evidence="4 5" id="KW-0472">Membrane</keyword>
<feature type="transmembrane region" description="Helical" evidence="5">
    <location>
        <begin position="142"/>
        <end position="171"/>
    </location>
</feature>
<dbReference type="InterPro" id="IPR007829">
    <property type="entry name" value="TM2"/>
</dbReference>
<evidence type="ECO:0000256" key="2">
    <source>
        <dbReference type="ARBA" id="ARBA00022692"/>
    </source>
</evidence>
<evidence type="ECO:0000259" key="7">
    <source>
        <dbReference type="Pfam" id="PF07596"/>
    </source>
</evidence>
<dbReference type="RefSeq" id="WP_307261572.1">
    <property type="nucleotide sequence ID" value="NZ_JAUSVL010000001.1"/>
</dbReference>
<dbReference type="Proteomes" id="UP001238163">
    <property type="component" value="Unassembled WGS sequence"/>
</dbReference>
<evidence type="ECO:0000313" key="8">
    <source>
        <dbReference type="EMBL" id="MDQ0290155.1"/>
    </source>
</evidence>
<reference evidence="8" key="1">
    <citation type="submission" date="2023-07" db="EMBL/GenBank/DDBJ databases">
        <title>Genomic Encyclopedia of Type Strains, Phase IV (KMG-IV): sequencing the most valuable type-strain genomes for metagenomic binning, comparative biology and taxonomic classification.</title>
        <authorList>
            <person name="Goeker M."/>
        </authorList>
    </citation>
    <scope>NUCLEOTIDE SEQUENCE</scope>
    <source>
        <strain evidence="8">DSM 24202</strain>
    </source>
</reference>
<dbReference type="Pfam" id="PF05154">
    <property type="entry name" value="TM2"/>
    <property type="match status" value="1"/>
</dbReference>
<organism evidence="8 9">
    <name type="scientific">Oligosphaera ethanolica</name>
    <dbReference type="NCBI Taxonomy" id="760260"/>
    <lineage>
        <taxon>Bacteria</taxon>
        <taxon>Pseudomonadati</taxon>
        <taxon>Lentisphaerota</taxon>
        <taxon>Oligosphaeria</taxon>
        <taxon>Oligosphaerales</taxon>
        <taxon>Oligosphaeraceae</taxon>
        <taxon>Oligosphaera</taxon>
    </lineage>
</organism>
<dbReference type="Pfam" id="PF07596">
    <property type="entry name" value="SBP_bac_10"/>
    <property type="match status" value="1"/>
</dbReference>
<keyword evidence="3 5" id="KW-1133">Transmembrane helix</keyword>
<sequence>MKKIYCQACKQYYEIEDHLSPASYTCMKCQGPLVDAPANAPLAAPTPGTLGPGSLPGGGGMGAQPSPKSRLAYCILGILFGALGVHNFYSGHSKRGLIKLILTILLFWTLVVPLGVFIWTLVEICTVNADSEGRPFDSKFGCLGIGAILLVVFLFMGVTMAIPAGMLLPALAQAREKARQVSCVGNLKQLGLAYLLYCDANNGMPPPSMDLLVPYVGNDKVSHCPSLPPEDTRPAYRMVIYPFSPDKMTRPSTAPIIIERLGNHKNNLNICYADGHVEAKFVQADSYQALLPHFTDLEDTVLAALADQLQQWDNSPEW</sequence>
<dbReference type="InterPro" id="IPR011453">
    <property type="entry name" value="DUF1559"/>
</dbReference>
<comment type="subcellular location">
    <subcellularLocation>
        <location evidence="1">Membrane</location>
        <topology evidence="1">Multi-pass membrane protein</topology>
    </subcellularLocation>
</comment>
<feature type="transmembrane region" description="Helical" evidence="5">
    <location>
        <begin position="70"/>
        <end position="89"/>
    </location>
</feature>
<evidence type="ECO:0000256" key="5">
    <source>
        <dbReference type="SAM" id="Phobius"/>
    </source>
</evidence>
<keyword evidence="2 5" id="KW-0812">Transmembrane</keyword>
<comment type="caution">
    <text evidence="8">The sequence shown here is derived from an EMBL/GenBank/DDBJ whole genome shotgun (WGS) entry which is preliminary data.</text>
</comment>
<dbReference type="InterPro" id="IPR045584">
    <property type="entry name" value="Pilin-like"/>
</dbReference>
<feature type="domain" description="DUF1559" evidence="7">
    <location>
        <begin position="173"/>
        <end position="210"/>
    </location>
</feature>
<accession>A0AAE4AP51</accession>
<dbReference type="SUPFAM" id="SSF54523">
    <property type="entry name" value="Pili subunits"/>
    <property type="match status" value="1"/>
</dbReference>
<evidence type="ECO:0000256" key="3">
    <source>
        <dbReference type="ARBA" id="ARBA00022989"/>
    </source>
</evidence>
<dbReference type="GO" id="GO:0016020">
    <property type="term" value="C:membrane"/>
    <property type="evidence" value="ECO:0007669"/>
    <property type="project" value="UniProtKB-SubCell"/>
</dbReference>
<protein>
    <submittedName>
        <fullName evidence="8">Prepilin-type processing-associated H-X9-DG protein</fullName>
    </submittedName>
</protein>